<dbReference type="SUPFAM" id="SSF53850">
    <property type="entry name" value="Periplasmic binding protein-like II"/>
    <property type="match status" value="1"/>
</dbReference>
<sequence>MKKSHVSFIIAAALAAALLAGCGSSGSSADASGSGKAGGQTRVQEAGSQDGTDSGTKGALSGEITFWHSFTQGPRLETIQKAADKFMEENPDVKINIETFSWNDFYTKWTTGLASGNVPDMSTALPAQVAEMINADALLPVNDLIDGIGRDKFAEAAISEGTVDGNNYSVPLYRHAHVMWIRKDLLEKNGLEVPKTWDELYDTAKALTKDGVYGLSFPCGTNDFQATFFLDFYVRSGGGSLLTDDLKANLTSDLAIDGINYWVKVYNDCSPKDSINFDVLDQATLYYQGKTAFDFNSGFQISGVAANSPDLLQYVDCYPIPKIHADDPDEGIMTTNTPMVVWKASKHPDICKAFMKTLYDEDTYVEFLHATPVGMLPAIKGIADTDAYRDDDTIRQFTHAEEVLTAAADIGTAFGYEHGPNVQAGIMQNNHVIEDMFQDIITNGTDVKTAAKTAEDKLNALFETAE</sequence>
<dbReference type="PANTHER" id="PTHR43649">
    <property type="entry name" value="ARABINOSE-BINDING PROTEIN-RELATED"/>
    <property type="match status" value="1"/>
</dbReference>
<protein>
    <submittedName>
        <fullName evidence="3">Multiple sugar ABC transporter substrate-binding protein</fullName>
    </submittedName>
</protein>
<dbReference type="InterPro" id="IPR050490">
    <property type="entry name" value="Bact_solute-bd_prot1"/>
</dbReference>
<dbReference type="EMBL" id="AGYR01000029">
    <property type="protein sequence ID" value="ENZ13706.1"/>
    <property type="molecule type" value="Genomic_DNA"/>
</dbReference>
<feature type="chain" id="PRO_5002395366" evidence="2">
    <location>
        <begin position="30"/>
        <end position="466"/>
    </location>
</feature>
<comment type="caution">
    <text evidence="3">The sequence shown here is derived from an EMBL/GenBank/DDBJ whole genome shotgun (WGS) entry which is preliminary data.</text>
</comment>
<dbReference type="HOGENOM" id="CLU_031285_10_1_9"/>
<dbReference type="Proteomes" id="UP000013085">
    <property type="component" value="Unassembled WGS sequence"/>
</dbReference>
<dbReference type="Pfam" id="PF01547">
    <property type="entry name" value="SBP_bac_1"/>
    <property type="match status" value="1"/>
</dbReference>
<accession>A0A0E2HAX2</accession>
<proteinExistence type="predicted"/>
<dbReference type="CDD" id="cd13585">
    <property type="entry name" value="PBP2_TMBP_like"/>
    <property type="match status" value="1"/>
</dbReference>
<evidence type="ECO:0000256" key="1">
    <source>
        <dbReference type="SAM" id="MobiDB-lite"/>
    </source>
</evidence>
<dbReference type="RefSeq" id="WP_002595897.1">
    <property type="nucleotide sequence ID" value="NZ_KB851021.1"/>
</dbReference>
<evidence type="ECO:0000313" key="3">
    <source>
        <dbReference type="EMBL" id="ENZ13706.1"/>
    </source>
</evidence>
<evidence type="ECO:0000256" key="2">
    <source>
        <dbReference type="SAM" id="SignalP"/>
    </source>
</evidence>
<feature type="signal peptide" evidence="2">
    <location>
        <begin position="1"/>
        <end position="29"/>
    </location>
</feature>
<dbReference type="Gene3D" id="3.40.190.10">
    <property type="entry name" value="Periplasmic binding protein-like II"/>
    <property type="match status" value="1"/>
</dbReference>
<dbReference type="AlphaFoldDB" id="A0A0E2HAX2"/>
<feature type="compositionally biased region" description="Polar residues" evidence="1">
    <location>
        <begin position="41"/>
        <end position="55"/>
    </location>
</feature>
<dbReference type="PATRIC" id="fig|999408.3.peg.2811"/>
<feature type="region of interest" description="Disordered" evidence="1">
    <location>
        <begin position="29"/>
        <end position="57"/>
    </location>
</feature>
<reference evidence="3 4" key="1">
    <citation type="submission" date="2013-01" db="EMBL/GenBank/DDBJ databases">
        <title>The Genome Sequence of Clostridium clostridioforme 90A8.</title>
        <authorList>
            <consortium name="The Broad Institute Genome Sequencing Platform"/>
            <person name="Earl A."/>
            <person name="Ward D."/>
            <person name="Feldgarden M."/>
            <person name="Gevers D."/>
            <person name="Courvalin P."/>
            <person name="Lambert T."/>
            <person name="Walker B."/>
            <person name="Young S.K."/>
            <person name="Zeng Q."/>
            <person name="Gargeya S."/>
            <person name="Fitzgerald M."/>
            <person name="Haas B."/>
            <person name="Abouelleil A."/>
            <person name="Alvarado L."/>
            <person name="Arachchi H.M."/>
            <person name="Berlin A.M."/>
            <person name="Chapman S.B."/>
            <person name="Dewar J."/>
            <person name="Goldberg J."/>
            <person name="Griggs A."/>
            <person name="Gujja S."/>
            <person name="Hansen M."/>
            <person name="Howarth C."/>
            <person name="Imamovic A."/>
            <person name="Larimer J."/>
            <person name="McCowan C."/>
            <person name="Murphy C."/>
            <person name="Neiman D."/>
            <person name="Pearson M."/>
            <person name="Priest M."/>
            <person name="Roberts A."/>
            <person name="Saif S."/>
            <person name="Shea T."/>
            <person name="Sisk P."/>
            <person name="Sykes S."/>
            <person name="Wortman J."/>
            <person name="Nusbaum C."/>
            <person name="Birren B."/>
        </authorList>
    </citation>
    <scope>NUCLEOTIDE SEQUENCE [LARGE SCALE GENOMIC DNA]</scope>
    <source>
        <strain evidence="3 4">90A8</strain>
    </source>
</reference>
<keyword evidence="2" id="KW-0732">Signal</keyword>
<dbReference type="PROSITE" id="PS51257">
    <property type="entry name" value="PROKAR_LIPOPROTEIN"/>
    <property type="match status" value="1"/>
</dbReference>
<name>A0A0E2HAX2_9FIRM</name>
<gene>
    <name evidence="3" type="ORF">HMPREF1090_02601</name>
</gene>
<dbReference type="InterPro" id="IPR006059">
    <property type="entry name" value="SBP"/>
</dbReference>
<organism evidence="3 4">
    <name type="scientific">[Clostridium] clostridioforme 90A8</name>
    <dbReference type="NCBI Taxonomy" id="999408"/>
    <lineage>
        <taxon>Bacteria</taxon>
        <taxon>Bacillati</taxon>
        <taxon>Bacillota</taxon>
        <taxon>Clostridia</taxon>
        <taxon>Lachnospirales</taxon>
        <taxon>Lachnospiraceae</taxon>
        <taxon>Enterocloster</taxon>
    </lineage>
</organism>
<dbReference type="PANTHER" id="PTHR43649:SF12">
    <property type="entry name" value="DIACETYLCHITOBIOSE BINDING PROTEIN DASA"/>
    <property type="match status" value="1"/>
</dbReference>
<evidence type="ECO:0000313" key="4">
    <source>
        <dbReference type="Proteomes" id="UP000013085"/>
    </source>
</evidence>